<gene>
    <name evidence="1" type="ORF">ACFPIJ_07625</name>
</gene>
<proteinExistence type="predicted"/>
<comment type="caution">
    <text evidence="1">The sequence shown here is derived from an EMBL/GenBank/DDBJ whole genome shotgun (WGS) entry which is preliminary data.</text>
</comment>
<dbReference type="Proteomes" id="UP001595912">
    <property type="component" value="Unassembled WGS sequence"/>
</dbReference>
<dbReference type="EMBL" id="JBHSIU010000010">
    <property type="protein sequence ID" value="MFC4997692.1"/>
    <property type="molecule type" value="Genomic_DNA"/>
</dbReference>
<dbReference type="GO" id="GO:0003677">
    <property type="term" value="F:DNA binding"/>
    <property type="evidence" value="ECO:0007669"/>
    <property type="project" value="UniProtKB-KW"/>
</dbReference>
<evidence type="ECO:0000313" key="2">
    <source>
        <dbReference type="Proteomes" id="UP001595912"/>
    </source>
</evidence>
<accession>A0ABV9VS08</accession>
<dbReference type="RefSeq" id="WP_380113920.1">
    <property type="nucleotide sequence ID" value="NZ_JBHSIU010000010.1"/>
</dbReference>
<organism evidence="1 2">
    <name type="scientific">Dactylosporangium cerinum</name>
    <dbReference type="NCBI Taxonomy" id="1434730"/>
    <lineage>
        <taxon>Bacteria</taxon>
        <taxon>Bacillati</taxon>
        <taxon>Actinomycetota</taxon>
        <taxon>Actinomycetes</taxon>
        <taxon>Micromonosporales</taxon>
        <taxon>Micromonosporaceae</taxon>
        <taxon>Dactylosporangium</taxon>
    </lineage>
</organism>
<keyword evidence="2" id="KW-1185">Reference proteome</keyword>
<sequence>MTEMLTFPDPEARRAERVYAALVHLTERHAGSPELRSRHTHADVAAPHEVVRVAAAMAAGSIPPAPDEPPLDTSDLVAALTLLPEVRAEVDATELYLLRTARARAMTWQDIALSLGLGTPQAARQRYERLEARSDPAT</sequence>
<protein>
    <submittedName>
        <fullName evidence="1">DNA-binding protein</fullName>
    </submittedName>
</protein>
<keyword evidence="1" id="KW-0238">DNA-binding</keyword>
<name>A0ABV9VS08_9ACTN</name>
<evidence type="ECO:0000313" key="1">
    <source>
        <dbReference type="EMBL" id="MFC4997692.1"/>
    </source>
</evidence>
<reference evidence="2" key="1">
    <citation type="journal article" date="2019" name="Int. J. Syst. Evol. Microbiol.">
        <title>The Global Catalogue of Microorganisms (GCM) 10K type strain sequencing project: providing services to taxonomists for standard genome sequencing and annotation.</title>
        <authorList>
            <consortium name="The Broad Institute Genomics Platform"/>
            <consortium name="The Broad Institute Genome Sequencing Center for Infectious Disease"/>
            <person name="Wu L."/>
            <person name="Ma J."/>
        </authorList>
    </citation>
    <scope>NUCLEOTIDE SEQUENCE [LARGE SCALE GENOMIC DNA]</scope>
    <source>
        <strain evidence="2">CGMCC 4.7152</strain>
    </source>
</reference>